<dbReference type="InterPro" id="IPR039422">
    <property type="entry name" value="MarR/SlyA-like"/>
</dbReference>
<dbReference type="AlphaFoldDB" id="A0A845MCR1"/>
<dbReference type="GO" id="GO:0006950">
    <property type="term" value="P:response to stress"/>
    <property type="evidence" value="ECO:0007669"/>
    <property type="project" value="TreeGrafter"/>
</dbReference>
<dbReference type="Proteomes" id="UP000445696">
    <property type="component" value="Unassembled WGS sequence"/>
</dbReference>
<proteinExistence type="predicted"/>
<dbReference type="RefSeq" id="WP_161337845.1">
    <property type="nucleotide sequence ID" value="NZ_JBHSDG010000002.1"/>
</dbReference>
<dbReference type="EMBL" id="WTVA01000001">
    <property type="protein sequence ID" value="MZR21451.1"/>
    <property type="molecule type" value="Genomic_DNA"/>
</dbReference>
<dbReference type="SUPFAM" id="SSF46785">
    <property type="entry name" value="Winged helix' DNA-binding domain"/>
    <property type="match status" value="1"/>
</dbReference>
<dbReference type="OrthoDB" id="582199at2"/>
<dbReference type="Pfam" id="PF12802">
    <property type="entry name" value="MarR_2"/>
    <property type="match status" value="1"/>
</dbReference>
<organism evidence="2 3">
    <name type="scientific">Sneathiella chungangensis</name>
    <dbReference type="NCBI Taxonomy" id="1418234"/>
    <lineage>
        <taxon>Bacteria</taxon>
        <taxon>Pseudomonadati</taxon>
        <taxon>Pseudomonadota</taxon>
        <taxon>Alphaproteobacteria</taxon>
        <taxon>Sneathiellales</taxon>
        <taxon>Sneathiellaceae</taxon>
        <taxon>Sneathiella</taxon>
    </lineage>
</organism>
<comment type="caution">
    <text evidence="2">The sequence shown here is derived from an EMBL/GenBank/DDBJ whole genome shotgun (WGS) entry which is preliminary data.</text>
</comment>
<keyword evidence="3" id="KW-1185">Reference proteome</keyword>
<dbReference type="SMART" id="SM00347">
    <property type="entry name" value="HTH_MARR"/>
    <property type="match status" value="1"/>
</dbReference>
<gene>
    <name evidence="2" type="ORF">GQF03_03820</name>
</gene>
<evidence type="ECO:0000313" key="2">
    <source>
        <dbReference type="EMBL" id="MZR21451.1"/>
    </source>
</evidence>
<protein>
    <submittedName>
        <fullName evidence="2">MarR family transcriptional regulator</fullName>
    </submittedName>
</protein>
<dbReference type="PROSITE" id="PS50995">
    <property type="entry name" value="HTH_MARR_2"/>
    <property type="match status" value="1"/>
</dbReference>
<dbReference type="Gene3D" id="1.10.10.10">
    <property type="entry name" value="Winged helix-like DNA-binding domain superfamily/Winged helix DNA-binding domain"/>
    <property type="match status" value="1"/>
</dbReference>
<accession>A0A845MCR1</accession>
<dbReference type="InterPro" id="IPR000835">
    <property type="entry name" value="HTH_MarR-typ"/>
</dbReference>
<evidence type="ECO:0000313" key="3">
    <source>
        <dbReference type="Proteomes" id="UP000445696"/>
    </source>
</evidence>
<evidence type="ECO:0000259" key="1">
    <source>
        <dbReference type="PROSITE" id="PS50995"/>
    </source>
</evidence>
<dbReference type="PANTHER" id="PTHR33164">
    <property type="entry name" value="TRANSCRIPTIONAL REGULATOR, MARR FAMILY"/>
    <property type="match status" value="1"/>
</dbReference>
<dbReference type="InterPro" id="IPR036388">
    <property type="entry name" value="WH-like_DNA-bd_sf"/>
</dbReference>
<sequence>MSRSRQTRLYHRLQVAAHALKKSADRSTMSSVGVTTAQAAVLYIVEHEDDMTQRDVAELLGLNDSAMTAMVTRLIRLKLIDRNRSWKDGRAWLLSLTPEGRDALAQLQAPLDEFNATIDELLSDAEIDALVATLEKLTTRFNSE</sequence>
<reference evidence="2 3" key="1">
    <citation type="journal article" date="2014" name="Int. J. Syst. Evol. Microbiol.">
        <title>Sneathiella chungangensis sp. nov., isolated from a marine sand, and emended description of the genus Sneathiella.</title>
        <authorList>
            <person name="Siamphan C."/>
            <person name="Kim H."/>
            <person name="Lee J.S."/>
            <person name="Kim W."/>
        </authorList>
    </citation>
    <scope>NUCLEOTIDE SEQUENCE [LARGE SCALE GENOMIC DNA]</scope>
    <source>
        <strain evidence="2 3">KCTC 32476</strain>
    </source>
</reference>
<dbReference type="GO" id="GO:0003700">
    <property type="term" value="F:DNA-binding transcription factor activity"/>
    <property type="evidence" value="ECO:0007669"/>
    <property type="project" value="InterPro"/>
</dbReference>
<feature type="domain" description="HTH marR-type" evidence="1">
    <location>
        <begin position="6"/>
        <end position="139"/>
    </location>
</feature>
<dbReference type="InterPro" id="IPR036390">
    <property type="entry name" value="WH_DNA-bd_sf"/>
</dbReference>
<name>A0A845MCR1_9PROT</name>
<dbReference type="PANTHER" id="PTHR33164:SF43">
    <property type="entry name" value="HTH-TYPE TRANSCRIPTIONAL REPRESSOR YETL"/>
    <property type="match status" value="1"/>
</dbReference>